<keyword evidence="1" id="KW-1133">Transmembrane helix</keyword>
<sequence length="77" mass="8755">MSQQKPPKKKDKNLKNIAMLSGIAFEMGAIIFLSAKGGIWLDEHYHNEKKIFTAITTIIGVAVAIWVVLRQIKRIKY</sequence>
<dbReference type="EMBL" id="JAZDDG010000013">
    <property type="protein sequence ID" value="MEE1978390.1"/>
    <property type="molecule type" value="Genomic_DNA"/>
</dbReference>
<evidence type="ECO:0000313" key="3">
    <source>
        <dbReference type="Proteomes" id="UP001356308"/>
    </source>
</evidence>
<dbReference type="Pfam" id="PF09527">
    <property type="entry name" value="ATPase_gene1"/>
    <property type="match status" value="1"/>
</dbReference>
<organism evidence="2 3">
    <name type="scientific">Maribacter cobaltidurans</name>
    <dbReference type="NCBI Taxonomy" id="1178778"/>
    <lineage>
        <taxon>Bacteria</taxon>
        <taxon>Pseudomonadati</taxon>
        <taxon>Bacteroidota</taxon>
        <taxon>Flavobacteriia</taxon>
        <taxon>Flavobacteriales</taxon>
        <taxon>Flavobacteriaceae</taxon>
        <taxon>Maribacter</taxon>
    </lineage>
</organism>
<dbReference type="Proteomes" id="UP001356308">
    <property type="component" value="Unassembled WGS sequence"/>
</dbReference>
<feature type="transmembrane region" description="Helical" evidence="1">
    <location>
        <begin position="20"/>
        <end position="39"/>
    </location>
</feature>
<keyword evidence="3" id="KW-1185">Reference proteome</keyword>
<gene>
    <name evidence="2" type="ORF">V1I91_20100</name>
</gene>
<dbReference type="InterPro" id="IPR032820">
    <property type="entry name" value="ATPase_put"/>
</dbReference>
<keyword evidence="1" id="KW-0472">Membrane</keyword>
<protein>
    <submittedName>
        <fullName evidence="2">AtpZ/AtpI family protein</fullName>
    </submittedName>
</protein>
<proteinExistence type="predicted"/>
<keyword evidence="1" id="KW-0812">Transmembrane</keyword>
<comment type="caution">
    <text evidence="2">The sequence shown here is derived from an EMBL/GenBank/DDBJ whole genome shotgun (WGS) entry which is preliminary data.</text>
</comment>
<accession>A0ABU7IZP9</accession>
<dbReference type="RefSeq" id="WP_272653039.1">
    <property type="nucleotide sequence ID" value="NZ_JAZDDG010000013.1"/>
</dbReference>
<reference evidence="2 3" key="1">
    <citation type="submission" date="2024-01" db="EMBL/GenBank/DDBJ databases">
        <title>Maribacter spp. originated from different algae showed divergent polysaccharides utilization ability.</title>
        <authorList>
            <person name="Wang H."/>
            <person name="Wu Y."/>
        </authorList>
    </citation>
    <scope>NUCLEOTIDE SEQUENCE [LARGE SCALE GENOMIC DNA]</scope>
    <source>
        <strain evidence="2 3">PR1</strain>
    </source>
</reference>
<evidence type="ECO:0000313" key="2">
    <source>
        <dbReference type="EMBL" id="MEE1978390.1"/>
    </source>
</evidence>
<feature type="transmembrane region" description="Helical" evidence="1">
    <location>
        <begin position="51"/>
        <end position="69"/>
    </location>
</feature>
<name>A0ABU7IZP9_9FLAO</name>
<evidence type="ECO:0000256" key="1">
    <source>
        <dbReference type="SAM" id="Phobius"/>
    </source>
</evidence>